<proteinExistence type="predicted"/>
<accession>A0AAV7ISE6</accession>
<organism evidence="1 2">
    <name type="scientific">Cotesia glomerata</name>
    <name type="common">Lepidopteran parasitic wasp</name>
    <name type="synonym">Apanteles glomeratus</name>
    <dbReference type="NCBI Taxonomy" id="32391"/>
    <lineage>
        <taxon>Eukaryota</taxon>
        <taxon>Metazoa</taxon>
        <taxon>Ecdysozoa</taxon>
        <taxon>Arthropoda</taxon>
        <taxon>Hexapoda</taxon>
        <taxon>Insecta</taxon>
        <taxon>Pterygota</taxon>
        <taxon>Neoptera</taxon>
        <taxon>Endopterygota</taxon>
        <taxon>Hymenoptera</taxon>
        <taxon>Apocrita</taxon>
        <taxon>Ichneumonoidea</taxon>
        <taxon>Braconidae</taxon>
        <taxon>Microgastrinae</taxon>
        <taxon>Cotesia</taxon>
    </lineage>
</organism>
<gene>
    <name evidence="1" type="ORF">KQX54_006828</name>
</gene>
<dbReference type="Proteomes" id="UP000826195">
    <property type="component" value="Unassembled WGS sequence"/>
</dbReference>
<sequence>MMEINEIKVLGKGVTEIVADNHNLALRRLNIHIDNDSEVQYFKRIIINNEIIHSQAYTKVRKRNNFTVLLSNKEIFEIDIFILVELQGEKECFALGKTLVYRQTANQNGGLDDVNVSYCIPVFAA</sequence>
<keyword evidence="2" id="KW-1185">Reference proteome</keyword>
<comment type="caution">
    <text evidence="1">The sequence shown here is derived from an EMBL/GenBank/DDBJ whole genome shotgun (WGS) entry which is preliminary data.</text>
</comment>
<dbReference type="AlphaFoldDB" id="A0AAV7ISE6"/>
<name>A0AAV7ISE6_COTGL</name>
<evidence type="ECO:0000313" key="1">
    <source>
        <dbReference type="EMBL" id="KAH0557484.1"/>
    </source>
</evidence>
<reference evidence="1 2" key="1">
    <citation type="journal article" date="2021" name="J. Hered.">
        <title>A chromosome-level genome assembly of the parasitoid wasp, Cotesia glomerata (Hymenoptera: Braconidae).</title>
        <authorList>
            <person name="Pinto B.J."/>
            <person name="Weis J.J."/>
            <person name="Gamble T."/>
            <person name="Ode P.J."/>
            <person name="Paul R."/>
            <person name="Zaspel J.M."/>
        </authorList>
    </citation>
    <scope>NUCLEOTIDE SEQUENCE [LARGE SCALE GENOMIC DNA]</scope>
    <source>
        <strain evidence="1">CgM1</strain>
    </source>
</reference>
<evidence type="ECO:0000313" key="2">
    <source>
        <dbReference type="Proteomes" id="UP000826195"/>
    </source>
</evidence>
<dbReference type="EMBL" id="JAHXZJ010000747">
    <property type="protein sequence ID" value="KAH0557484.1"/>
    <property type="molecule type" value="Genomic_DNA"/>
</dbReference>
<protein>
    <submittedName>
        <fullName evidence="1">Uncharacterized protein</fullName>
    </submittedName>
</protein>